<evidence type="ECO:0000313" key="2">
    <source>
        <dbReference type="Proteomes" id="UP000472372"/>
    </source>
</evidence>
<gene>
    <name evidence="1" type="ORF">PTTW11_07629</name>
</gene>
<protein>
    <submittedName>
        <fullName evidence="1">Uncharacterized protein</fullName>
    </submittedName>
</protein>
<organism evidence="1 2">
    <name type="scientific">Pyrenophora teres f. teres</name>
    <dbReference type="NCBI Taxonomy" id="97479"/>
    <lineage>
        <taxon>Eukaryota</taxon>
        <taxon>Fungi</taxon>
        <taxon>Dikarya</taxon>
        <taxon>Ascomycota</taxon>
        <taxon>Pezizomycotina</taxon>
        <taxon>Dothideomycetes</taxon>
        <taxon>Pleosporomycetidae</taxon>
        <taxon>Pleosporales</taxon>
        <taxon>Pleosporineae</taxon>
        <taxon>Pleosporaceae</taxon>
        <taxon>Pyrenophora</taxon>
    </lineage>
</organism>
<dbReference type="SUPFAM" id="SSF54928">
    <property type="entry name" value="RNA-binding domain, RBD"/>
    <property type="match status" value="1"/>
</dbReference>
<reference evidence="1" key="1">
    <citation type="submission" date="2021-02" db="EMBL/GenBank/DDBJ databases">
        <authorList>
            <person name="Syme A R."/>
            <person name="Syme A R."/>
            <person name="Moolhuijzen P."/>
        </authorList>
    </citation>
    <scope>NUCLEOTIDE SEQUENCE</scope>
    <source>
        <strain evidence="1">W1-1</strain>
    </source>
</reference>
<dbReference type="Proteomes" id="UP000472372">
    <property type="component" value="Chromosome 7"/>
</dbReference>
<accession>A0A6S6W700</accession>
<evidence type="ECO:0000313" key="1">
    <source>
        <dbReference type="EMBL" id="CAE7192819.1"/>
    </source>
</evidence>
<proteinExistence type="predicted"/>
<dbReference type="EMBL" id="HG992983">
    <property type="protein sequence ID" value="CAE7192819.1"/>
    <property type="molecule type" value="Genomic_DNA"/>
</dbReference>
<dbReference type="GO" id="GO:0003676">
    <property type="term" value="F:nucleic acid binding"/>
    <property type="evidence" value="ECO:0007669"/>
    <property type="project" value="InterPro"/>
</dbReference>
<name>A0A6S6W700_9PLEO</name>
<dbReference type="AlphaFoldDB" id="A0A6S6W700"/>
<sequence>MASSRACVVCVASRILLRAVLPAPLTTRVAWQPRLLASTRPLHSSAFMPIDESVQTDGPTPIKPPSIPRLPFGWRHDVFGFDSSAVPNITRISLPSAAGEKDLREPLRANKIFANHVWIHYRLNNPKRHYGYCLVEISDPSQRERFLELLPTWRIAGKELTIQTNWLKDLAAKNFVASLSKGWYASPSSDISTCRYRGLHDRLPGHIRDARLEGRIVRAGNLPPGGSSPPLVKRVLQRLYELLYEFDVEGLMFHTRRKLLLPSGQYSGDYVYMMFSRVEDARAARRILHHNQILDYTPMTMILEARHVYPILHL</sequence>
<dbReference type="InterPro" id="IPR035979">
    <property type="entry name" value="RBD_domain_sf"/>
</dbReference>